<dbReference type="AlphaFoldDB" id="A0A7J6MWE2"/>
<dbReference type="PRINTS" id="PR00463">
    <property type="entry name" value="EP450I"/>
</dbReference>
<evidence type="ECO:0000313" key="3">
    <source>
        <dbReference type="Proteomes" id="UP000541610"/>
    </source>
</evidence>
<organism evidence="2 3">
    <name type="scientific">Perkinsus olseni</name>
    <name type="common">Perkinsus atlanticus</name>
    <dbReference type="NCBI Taxonomy" id="32597"/>
    <lineage>
        <taxon>Eukaryota</taxon>
        <taxon>Sar</taxon>
        <taxon>Alveolata</taxon>
        <taxon>Perkinsozoa</taxon>
        <taxon>Perkinsea</taxon>
        <taxon>Perkinsida</taxon>
        <taxon>Perkinsidae</taxon>
        <taxon>Perkinsus</taxon>
    </lineage>
</organism>
<dbReference type="EMBL" id="JABANP010001114">
    <property type="protein sequence ID" value="KAF4675530.1"/>
    <property type="molecule type" value="Genomic_DNA"/>
</dbReference>
<comment type="caution">
    <text evidence="2">The sequence shown here is derived from an EMBL/GenBank/DDBJ whole genome shotgun (WGS) entry which is preliminary data.</text>
</comment>
<dbReference type="Gene3D" id="1.10.630.10">
    <property type="entry name" value="Cytochrome P450"/>
    <property type="match status" value="1"/>
</dbReference>
<dbReference type="Proteomes" id="UP000541610">
    <property type="component" value="Unassembled WGS sequence"/>
</dbReference>
<dbReference type="InterPro" id="IPR002401">
    <property type="entry name" value="Cyt_P450_E_grp-I"/>
</dbReference>
<dbReference type="PANTHER" id="PTHR24305">
    <property type="entry name" value="CYTOCHROME P450"/>
    <property type="match status" value="1"/>
</dbReference>
<dbReference type="GO" id="GO:0004497">
    <property type="term" value="F:monooxygenase activity"/>
    <property type="evidence" value="ECO:0007669"/>
    <property type="project" value="InterPro"/>
</dbReference>
<name>A0A7J6MWE2_PEROL</name>
<dbReference type="InterPro" id="IPR050121">
    <property type="entry name" value="Cytochrome_P450_monoxygenase"/>
</dbReference>
<protein>
    <submittedName>
        <fullName evidence="2">Uncharacterized protein</fullName>
    </submittedName>
</protein>
<dbReference type="OrthoDB" id="414857at2759"/>
<gene>
    <name evidence="2" type="ORF">FOZ60_000982</name>
</gene>
<accession>A0A7J6MWE2</accession>
<dbReference type="InterPro" id="IPR001128">
    <property type="entry name" value="Cyt_P450"/>
</dbReference>
<proteinExistence type="inferred from homology"/>
<dbReference type="GO" id="GO:0020037">
    <property type="term" value="F:heme binding"/>
    <property type="evidence" value="ECO:0007669"/>
    <property type="project" value="InterPro"/>
</dbReference>
<dbReference type="Pfam" id="PF00067">
    <property type="entry name" value="p450"/>
    <property type="match status" value="1"/>
</dbReference>
<dbReference type="SUPFAM" id="SSF48264">
    <property type="entry name" value="Cytochrome P450"/>
    <property type="match status" value="1"/>
</dbReference>
<evidence type="ECO:0000256" key="1">
    <source>
        <dbReference type="ARBA" id="ARBA00010617"/>
    </source>
</evidence>
<sequence length="97" mass="10797">MWSKPISEDLIGLLCGFFFAGSETASAALAWCLYYFCLYPDIQARARREVDTLGYDPGTNDDLEKLPFVESCILETLQLKPPAPVLVNDTTAKMLLC</sequence>
<evidence type="ECO:0000313" key="2">
    <source>
        <dbReference type="EMBL" id="KAF4675530.1"/>
    </source>
</evidence>
<dbReference type="GO" id="GO:0016705">
    <property type="term" value="F:oxidoreductase activity, acting on paired donors, with incorporation or reduction of molecular oxygen"/>
    <property type="evidence" value="ECO:0007669"/>
    <property type="project" value="InterPro"/>
</dbReference>
<dbReference type="InterPro" id="IPR036396">
    <property type="entry name" value="Cyt_P450_sf"/>
</dbReference>
<reference evidence="2 3" key="1">
    <citation type="submission" date="2020-04" db="EMBL/GenBank/DDBJ databases">
        <title>Perkinsus olseni comparative genomics.</title>
        <authorList>
            <person name="Bogema D.R."/>
        </authorList>
    </citation>
    <scope>NUCLEOTIDE SEQUENCE [LARGE SCALE GENOMIC DNA]</scope>
    <source>
        <strain evidence="2">00978-12</strain>
    </source>
</reference>
<comment type="similarity">
    <text evidence="1">Belongs to the cytochrome P450 family.</text>
</comment>
<dbReference type="PANTHER" id="PTHR24305:SF166">
    <property type="entry name" value="CYTOCHROME P450 12A4, MITOCHONDRIAL-RELATED"/>
    <property type="match status" value="1"/>
</dbReference>
<dbReference type="GO" id="GO:0005506">
    <property type="term" value="F:iron ion binding"/>
    <property type="evidence" value="ECO:0007669"/>
    <property type="project" value="InterPro"/>
</dbReference>